<feature type="region of interest" description="Disordered" evidence="1">
    <location>
        <begin position="28"/>
        <end position="56"/>
    </location>
</feature>
<evidence type="ECO:0000313" key="2">
    <source>
        <dbReference type="EMBL" id="MPN18792.1"/>
    </source>
</evidence>
<accession>A0A645FYK7</accession>
<evidence type="ECO:0000256" key="1">
    <source>
        <dbReference type="SAM" id="MobiDB-lite"/>
    </source>
</evidence>
<protein>
    <submittedName>
        <fullName evidence="2">Uncharacterized protein</fullName>
    </submittedName>
</protein>
<gene>
    <name evidence="2" type="ORF">SDC9_166155</name>
</gene>
<organism evidence="2">
    <name type="scientific">bioreactor metagenome</name>
    <dbReference type="NCBI Taxonomy" id="1076179"/>
    <lineage>
        <taxon>unclassified sequences</taxon>
        <taxon>metagenomes</taxon>
        <taxon>ecological metagenomes</taxon>
    </lineage>
</organism>
<dbReference type="AlphaFoldDB" id="A0A645FYK7"/>
<name>A0A645FYK7_9ZZZZ</name>
<proteinExistence type="predicted"/>
<comment type="caution">
    <text evidence="2">The sequence shown here is derived from an EMBL/GenBank/DDBJ whole genome shotgun (WGS) entry which is preliminary data.</text>
</comment>
<sequence length="93" mass="9738">MSCTSCPDAIARVLMKVSKYIDDGADYTTPEAQERYQSAQAAPVPKGDEAQAVPVPGALSDASEIHVCPECSGKVEHEGGCVICRSCGFSRCG</sequence>
<dbReference type="EMBL" id="VSSQ01066209">
    <property type="protein sequence ID" value="MPN18792.1"/>
    <property type="molecule type" value="Genomic_DNA"/>
</dbReference>
<reference evidence="2" key="1">
    <citation type="submission" date="2019-08" db="EMBL/GenBank/DDBJ databases">
        <authorList>
            <person name="Kucharzyk K."/>
            <person name="Murdoch R.W."/>
            <person name="Higgins S."/>
            <person name="Loffler F."/>
        </authorList>
    </citation>
    <scope>NUCLEOTIDE SEQUENCE</scope>
</reference>